<evidence type="ECO:0000256" key="3">
    <source>
        <dbReference type="ARBA" id="ARBA00004123"/>
    </source>
</evidence>
<feature type="region of interest" description="Disordered" evidence="16">
    <location>
        <begin position="529"/>
        <end position="562"/>
    </location>
</feature>
<dbReference type="GO" id="GO:0031119">
    <property type="term" value="P:tRNA pseudouridine synthesis"/>
    <property type="evidence" value="ECO:0007669"/>
    <property type="project" value="InterPro"/>
</dbReference>
<evidence type="ECO:0000256" key="5">
    <source>
        <dbReference type="ARBA" id="ARBA00022664"/>
    </source>
</evidence>
<dbReference type="EMBL" id="QEAO01000001">
    <property type="protein sequence ID" value="TPX38144.1"/>
    <property type="molecule type" value="Genomic_DNA"/>
</dbReference>
<dbReference type="PANTHER" id="PTHR11142">
    <property type="entry name" value="PSEUDOURIDYLATE SYNTHASE"/>
    <property type="match status" value="1"/>
</dbReference>
<dbReference type="InterPro" id="IPR020097">
    <property type="entry name" value="PsdUridine_synth_TruA_a/b_dom"/>
</dbReference>
<dbReference type="InterPro" id="IPR001406">
    <property type="entry name" value="PsdUridine_synth_TruA"/>
</dbReference>
<evidence type="ECO:0000256" key="16">
    <source>
        <dbReference type="SAM" id="MobiDB-lite"/>
    </source>
</evidence>
<dbReference type="RefSeq" id="XP_031027859.1">
    <property type="nucleotide sequence ID" value="XM_031166071.1"/>
</dbReference>
<dbReference type="GO" id="GO:0006397">
    <property type="term" value="P:mRNA processing"/>
    <property type="evidence" value="ECO:0007669"/>
    <property type="project" value="UniProtKB-KW"/>
</dbReference>
<evidence type="ECO:0000256" key="6">
    <source>
        <dbReference type="ARBA" id="ARBA00022694"/>
    </source>
</evidence>
<dbReference type="GO" id="GO:1990481">
    <property type="term" value="P:mRNA pseudouridine synthesis"/>
    <property type="evidence" value="ECO:0007669"/>
    <property type="project" value="TreeGrafter"/>
</dbReference>
<dbReference type="STRING" id="1806994.A0A507CIZ2"/>
<evidence type="ECO:0000313" key="18">
    <source>
        <dbReference type="EMBL" id="TPX38144.1"/>
    </source>
</evidence>
<accession>A0A507CIZ2</accession>
<protein>
    <recommendedName>
        <fullName evidence="11">tRNA pseudouridine synthase 1</fullName>
    </recommendedName>
    <alternativeName>
        <fullName evidence="12">tRNA pseudouridylate synthase 1</fullName>
    </alternativeName>
    <alternativeName>
        <fullName evidence="13">tRNA-uridine isomerase 1</fullName>
    </alternativeName>
</protein>
<dbReference type="NCBIfam" id="TIGR00071">
    <property type="entry name" value="hisT_truA"/>
    <property type="match status" value="1"/>
</dbReference>
<dbReference type="Pfam" id="PF01416">
    <property type="entry name" value="PseudoU_synth_1"/>
    <property type="match status" value="1"/>
</dbReference>
<dbReference type="Gene3D" id="3.30.70.580">
    <property type="entry name" value="Pseudouridine synthase I, catalytic domain, N-terminal subdomain"/>
    <property type="match status" value="1"/>
</dbReference>
<evidence type="ECO:0000256" key="4">
    <source>
        <dbReference type="ARBA" id="ARBA00009375"/>
    </source>
</evidence>
<feature type="active site" description="Nucleophile" evidence="14">
    <location>
        <position position="183"/>
    </location>
</feature>
<dbReference type="CDD" id="cd02568">
    <property type="entry name" value="PseudoU_synth_PUS1_PUS2"/>
    <property type="match status" value="1"/>
</dbReference>
<keyword evidence="8" id="KW-0539">Nucleus</keyword>
<dbReference type="GO" id="GO:0009982">
    <property type="term" value="F:pseudouridine synthase activity"/>
    <property type="evidence" value="ECO:0007669"/>
    <property type="project" value="InterPro"/>
</dbReference>
<evidence type="ECO:0000256" key="14">
    <source>
        <dbReference type="PIRSR" id="PIRSR641708-1"/>
    </source>
</evidence>
<dbReference type="GO" id="GO:0031120">
    <property type="term" value="P:snRNA pseudouridine synthesis"/>
    <property type="evidence" value="ECO:0007669"/>
    <property type="project" value="UniProtKB-ARBA"/>
</dbReference>
<evidence type="ECO:0000256" key="10">
    <source>
        <dbReference type="ARBA" id="ARBA00053072"/>
    </source>
</evidence>
<feature type="binding site" evidence="15">
    <location>
        <position position="238"/>
    </location>
    <ligand>
        <name>substrate</name>
    </ligand>
</feature>
<keyword evidence="6" id="KW-0819">tRNA processing</keyword>
<dbReference type="InterPro" id="IPR020103">
    <property type="entry name" value="PsdUridine_synth_cat_dom_sf"/>
</dbReference>
<gene>
    <name evidence="18" type="ORF">SmJEL517_g00141</name>
</gene>
<comment type="function">
    <text evidence="10">Formation of pseudouridine at positions 27 and 28 in the anticodon stem and loop of transfer RNAs; at positions 34 and 36 of intron-containing precursor tRNA(Ile) and at position 35 in the intron-containing tRNA(Tyr). Catalyzes pseudouridylation at position 44 in U2 snRNA. Also catalyzes pseudouridylation of mRNAs.</text>
</comment>
<dbReference type="PANTHER" id="PTHR11142:SF4">
    <property type="entry name" value="PSEUDOURIDYLATE SYNTHASE 1 HOMOLOG"/>
    <property type="match status" value="1"/>
</dbReference>
<comment type="catalytic activity">
    <reaction evidence="2">
        <text>uridine in snRNA = pseudouridine in snRNA</text>
        <dbReference type="Rhea" id="RHEA:51124"/>
        <dbReference type="Rhea" id="RHEA-COMP:12891"/>
        <dbReference type="Rhea" id="RHEA-COMP:12892"/>
        <dbReference type="ChEBI" id="CHEBI:65314"/>
        <dbReference type="ChEBI" id="CHEBI:65315"/>
    </reaction>
</comment>
<dbReference type="GeneID" id="42001368"/>
<dbReference type="OrthoDB" id="10256309at2759"/>
<sequence>MTVSLMETAQDELPKMEVDSVPSKVDSSAATIPTEVTPLAPVDDLLANNNMDVTTTEVKVEIKDEPNIEANTSATAPDAAPVATSSSGNALAGTKRERDEDGEEGDDASNKQQKLAKHRYAILFGYNGKKYHGLQMHDVSADAKELKTIESELLKAMHTARLVSDENAESMKKISISRSARTDKGVSACRNLIAVKIKSEEVAIKTVNELLPPEIRVWNLLRVVGSFDARRTCEQRSYEYFMPTYVFAAPHPSSNFELRGGRCETKIVNELGHVIGKVDGKGNFVEDIVPGAEGIYKHLNTKTQKTLMYEPLDITPKTPEELLLHRQRRAAPEELAKFKEIMRAYLGTRNFWNYTVGTKFADASATRVMIEIEVNDPEVIKSPKGVEVEWIRIKIHGQSFQLHQIRKMMAMAILAVRTGTPTAIVLQSFSRKRVTIPKAPGVGLLLNSLFFNRYNADRANRRKQAGWAEIDYTQYDEKIESFKREHIHTAILADEEEKNTWEGWTRLIDRHSVCYLHYLNKEGEVLNNNTTWSPRHVRGQADEEMADKEEDEEDEKVGDGDG</sequence>
<dbReference type="SUPFAM" id="SSF55120">
    <property type="entry name" value="Pseudouridine synthase"/>
    <property type="match status" value="1"/>
</dbReference>
<comment type="similarity">
    <text evidence="4">Belongs to the tRNA pseudouridine synthase TruA family.</text>
</comment>
<keyword evidence="7" id="KW-0413">Isomerase</keyword>
<comment type="subcellular location">
    <subcellularLocation>
        <location evidence="3">Nucleus</location>
    </subcellularLocation>
</comment>
<feature type="region of interest" description="Disordered" evidence="16">
    <location>
        <begin position="72"/>
        <end position="113"/>
    </location>
</feature>
<evidence type="ECO:0000256" key="1">
    <source>
        <dbReference type="ARBA" id="ARBA00001166"/>
    </source>
</evidence>
<evidence type="ECO:0000256" key="11">
    <source>
        <dbReference type="ARBA" id="ARBA00073968"/>
    </source>
</evidence>
<keyword evidence="19" id="KW-1185">Reference proteome</keyword>
<dbReference type="Gene3D" id="3.30.70.660">
    <property type="entry name" value="Pseudouridine synthase I, catalytic domain, C-terminal subdomain"/>
    <property type="match status" value="1"/>
</dbReference>
<dbReference type="FunFam" id="3.30.70.660:FF:000002">
    <property type="entry name" value="tRNA pseudouridine synthase"/>
    <property type="match status" value="1"/>
</dbReference>
<dbReference type="GO" id="GO:0003723">
    <property type="term" value="F:RNA binding"/>
    <property type="evidence" value="ECO:0007669"/>
    <property type="project" value="InterPro"/>
</dbReference>
<organism evidence="18 19">
    <name type="scientific">Synchytrium microbalum</name>
    <dbReference type="NCBI Taxonomy" id="1806994"/>
    <lineage>
        <taxon>Eukaryota</taxon>
        <taxon>Fungi</taxon>
        <taxon>Fungi incertae sedis</taxon>
        <taxon>Chytridiomycota</taxon>
        <taxon>Chytridiomycota incertae sedis</taxon>
        <taxon>Chytridiomycetes</taxon>
        <taxon>Synchytriales</taxon>
        <taxon>Synchytriaceae</taxon>
        <taxon>Synchytrium</taxon>
    </lineage>
</organism>
<feature type="domain" description="Pseudouridine synthase I TruA alpha/beta" evidence="17">
    <location>
        <begin position="342"/>
        <end position="449"/>
    </location>
</feature>
<dbReference type="InterPro" id="IPR020094">
    <property type="entry name" value="TruA/RsuA/RluB/E/F_N"/>
</dbReference>
<proteinExistence type="inferred from homology"/>
<reference evidence="18 19" key="1">
    <citation type="journal article" date="2019" name="Sci. Rep.">
        <title>Comparative genomics of chytrid fungi reveal insights into the obligate biotrophic and pathogenic lifestyle of Synchytrium endobioticum.</title>
        <authorList>
            <person name="van de Vossenberg B.T.L.H."/>
            <person name="Warris S."/>
            <person name="Nguyen H.D.T."/>
            <person name="van Gent-Pelzer M.P.E."/>
            <person name="Joly D.L."/>
            <person name="van de Geest H.C."/>
            <person name="Bonants P.J.M."/>
            <person name="Smith D.S."/>
            <person name="Levesque C.A."/>
            <person name="van der Lee T.A.J."/>
        </authorList>
    </citation>
    <scope>NUCLEOTIDE SEQUENCE [LARGE SCALE GENOMIC DNA]</scope>
    <source>
        <strain evidence="18 19">JEL517</strain>
    </source>
</reference>
<evidence type="ECO:0000256" key="9">
    <source>
        <dbReference type="ARBA" id="ARBA00036943"/>
    </source>
</evidence>
<evidence type="ECO:0000256" key="15">
    <source>
        <dbReference type="PIRSR" id="PIRSR641708-2"/>
    </source>
</evidence>
<keyword evidence="5" id="KW-0507">mRNA processing</keyword>
<comment type="catalytic activity">
    <reaction evidence="1">
        <text>a uridine in mRNA = a pseudouridine in mRNA</text>
        <dbReference type="Rhea" id="RHEA:56644"/>
        <dbReference type="Rhea" id="RHEA-COMP:14658"/>
        <dbReference type="Rhea" id="RHEA-COMP:14659"/>
        <dbReference type="ChEBI" id="CHEBI:65314"/>
        <dbReference type="ChEBI" id="CHEBI:65315"/>
    </reaction>
</comment>
<evidence type="ECO:0000256" key="8">
    <source>
        <dbReference type="ARBA" id="ARBA00023242"/>
    </source>
</evidence>
<dbReference type="AlphaFoldDB" id="A0A507CIZ2"/>
<evidence type="ECO:0000256" key="2">
    <source>
        <dbReference type="ARBA" id="ARBA00001832"/>
    </source>
</evidence>
<dbReference type="FunFam" id="3.30.70.580:FF:000002">
    <property type="entry name" value="tRNA pseudouridine synthase"/>
    <property type="match status" value="1"/>
</dbReference>
<evidence type="ECO:0000256" key="7">
    <source>
        <dbReference type="ARBA" id="ARBA00023235"/>
    </source>
</evidence>
<feature type="region of interest" description="Disordered" evidence="16">
    <location>
        <begin position="1"/>
        <end position="26"/>
    </location>
</feature>
<dbReference type="InterPro" id="IPR020095">
    <property type="entry name" value="PsdUridine_synth_TruA_C"/>
</dbReference>
<name>A0A507CIZ2_9FUNG</name>
<evidence type="ECO:0000256" key="12">
    <source>
        <dbReference type="ARBA" id="ARBA00079072"/>
    </source>
</evidence>
<comment type="caution">
    <text evidence="18">The sequence shown here is derived from an EMBL/GenBank/DDBJ whole genome shotgun (WGS) entry which is preliminary data.</text>
</comment>
<comment type="catalytic activity">
    <reaction evidence="9">
        <text>a uridine in tRNA = a pseudouridine in tRNA</text>
        <dbReference type="Rhea" id="RHEA:54572"/>
        <dbReference type="Rhea" id="RHEA-COMP:13339"/>
        <dbReference type="Rhea" id="RHEA-COMP:13934"/>
        <dbReference type="ChEBI" id="CHEBI:65314"/>
        <dbReference type="ChEBI" id="CHEBI:65315"/>
    </reaction>
</comment>
<dbReference type="GO" id="GO:0005634">
    <property type="term" value="C:nucleus"/>
    <property type="evidence" value="ECO:0007669"/>
    <property type="project" value="UniProtKB-SubCell"/>
</dbReference>
<feature type="compositionally biased region" description="Acidic residues" evidence="16">
    <location>
        <begin position="542"/>
        <end position="556"/>
    </location>
</feature>
<evidence type="ECO:0000313" key="19">
    <source>
        <dbReference type="Proteomes" id="UP000319731"/>
    </source>
</evidence>
<evidence type="ECO:0000256" key="13">
    <source>
        <dbReference type="ARBA" id="ARBA00080858"/>
    </source>
</evidence>
<dbReference type="InterPro" id="IPR041708">
    <property type="entry name" value="PUS1/PUS2-like"/>
</dbReference>
<dbReference type="Proteomes" id="UP000319731">
    <property type="component" value="Unassembled WGS sequence"/>
</dbReference>
<evidence type="ECO:0000259" key="17">
    <source>
        <dbReference type="Pfam" id="PF01416"/>
    </source>
</evidence>